<comment type="caution">
    <text evidence="2">The sequence shown here is derived from an EMBL/GenBank/DDBJ whole genome shotgun (WGS) entry which is preliminary data.</text>
</comment>
<sequence length="241" mass="25016">MLSNAIIYSTVALSFFGTAFATPHTTPGVSAMSSTETASASTGTYAASPTPAVYSSFGDYTDDLTDCINTCWSEIWDFATTICDDSDIKCVCLIPEPNLDDPELATEFGQITDCSTSCGDADLQILLNASTKLTDTCKPYLDKYGPIAPANHDYYLNALAQAEATASASTTMAPYPTSASAPFNSTLSSTVAGSFGNSTAPVMTPTSTGVAVVTANAAVANGHWEMPLLIAFVMGVGARLL</sequence>
<protein>
    <recommendedName>
        <fullName evidence="4">Extracellular membrane protein CFEM domain-containing protein</fullName>
    </recommendedName>
</protein>
<feature type="chain" id="PRO_5046302650" description="Extracellular membrane protein CFEM domain-containing protein" evidence="1">
    <location>
        <begin position="22"/>
        <end position="241"/>
    </location>
</feature>
<reference evidence="2 3" key="1">
    <citation type="submission" date="2024-02" db="EMBL/GenBank/DDBJ databases">
        <title>Discinaceae phylogenomics.</title>
        <authorList>
            <person name="Dirks A.C."/>
            <person name="James T.Y."/>
        </authorList>
    </citation>
    <scope>NUCLEOTIDE SEQUENCE [LARGE SCALE GENOMIC DNA]</scope>
    <source>
        <strain evidence="2 3">ACD0624</strain>
    </source>
</reference>
<keyword evidence="3" id="KW-1185">Reference proteome</keyword>
<name>A0ABR3GFK6_9PEZI</name>
<dbReference type="Proteomes" id="UP001447188">
    <property type="component" value="Unassembled WGS sequence"/>
</dbReference>
<dbReference type="EMBL" id="JBBBZM010000087">
    <property type="protein sequence ID" value="KAL0634714.1"/>
    <property type="molecule type" value="Genomic_DNA"/>
</dbReference>
<evidence type="ECO:0000313" key="3">
    <source>
        <dbReference type="Proteomes" id="UP001447188"/>
    </source>
</evidence>
<evidence type="ECO:0000313" key="2">
    <source>
        <dbReference type="EMBL" id="KAL0634714.1"/>
    </source>
</evidence>
<evidence type="ECO:0008006" key="4">
    <source>
        <dbReference type="Google" id="ProtNLM"/>
    </source>
</evidence>
<keyword evidence="1" id="KW-0732">Signal</keyword>
<organism evidence="2 3">
    <name type="scientific">Discina gigas</name>
    <dbReference type="NCBI Taxonomy" id="1032678"/>
    <lineage>
        <taxon>Eukaryota</taxon>
        <taxon>Fungi</taxon>
        <taxon>Dikarya</taxon>
        <taxon>Ascomycota</taxon>
        <taxon>Pezizomycotina</taxon>
        <taxon>Pezizomycetes</taxon>
        <taxon>Pezizales</taxon>
        <taxon>Discinaceae</taxon>
        <taxon>Discina</taxon>
    </lineage>
</organism>
<evidence type="ECO:0000256" key="1">
    <source>
        <dbReference type="SAM" id="SignalP"/>
    </source>
</evidence>
<gene>
    <name evidence="2" type="ORF">Q9L58_006379</name>
</gene>
<feature type="signal peptide" evidence="1">
    <location>
        <begin position="1"/>
        <end position="21"/>
    </location>
</feature>
<accession>A0ABR3GFK6</accession>
<proteinExistence type="predicted"/>